<dbReference type="OrthoDB" id="124194at2157"/>
<name>A0A2A2HMT6_9EURY</name>
<protein>
    <recommendedName>
        <fullName evidence="3">Chromosome segregation ATPase</fullName>
    </recommendedName>
</protein>
<proteinExistence type="predicted"/>
<sequence>MRYTFQNSTEFPVQRDFIQDLQAFIAISKEVIPLEKSAITIKNENREKYAAFEERVEEIDLFDKEMRDCVETHTAGVDVAELLEIKEKILETSSSLALTKKNEKFAELDKENKLDLMEMQQLDTRILSVLGPFFEDSIYGAQNMCYAFIEDKALRGKQVGLVDNLQYEFDLSFTQDTLKVKDLENLTLPIWSKSGILSREEKVKKLDVSDFYIKNIKSEKNSLEAVLEDKDEENRFNISSDEKAFLIMHRNYEITQDKELAAALNRDLVSAFITKLKGFFTQFVGSKRLINITLDGKNAIEENRIFDCLKLVASIYGRLVTECLEKGYTEGEITIKIEEPGGTRTEKYLEKSEIARELSTIGKEGEELAMLLGVK</sequence>
<organism evidence="1 2">
    <name type="scientific">Methanosarcina spelaei</name>
    <dbReference type="NCBI Taxonomy" id="1036679"/>
    <lineage>
        <taxon>Archaea</taxon>
        <taxon>Methanobacteriati</taxon>
        <taxon>Methanobacteriota</taxon>
        <taxon>Stenosarchaea group</taxon>
        <taxon>Methanomicrobia</taxon>
        <taxon>Methanosarcinales</taxon>
        <taxon>Methanosarcinaceae</taxon>
        <taxon>Methanosarcina</taxon>
    </lineage>
</organism>
<dbReference type="AlphaFoldDB" id="A0A2A2HMT6"/>
<keyword evidence="2" id="KW-1185">Reference proteome</keyword>
<comment type="caution">
    <text evidence="1">The sequence shown here is derived from an EMBL/GenBank/DDBJ whole genome shotgun (WGS) entry which is preliminary data.</text>
</comment>
<reference evidence="1 2" key="1">
    <citation type="journal article" date="2017" name="BMC Genomics">
        <title>Genomic analysis of methanogenic archaea reveals a shift towards energy conservation.</title>
        <authorList>
            <person name="Gilmore S.P."/>
            <person name="Henske J.K."/>
            <person name="Sexton J.A."/>
            <person name="Solomon K.V."/>
            <person name="Seppala S."/>
            <person name="Yoo J.I."/>
            <person name="Huyett L.M."/>
            <person name="Pressman A."/>
            <person name="Cogan J.Z."/>
            <person name="Kivenson V."/>
            <person name="Peng X."/>
            <person name="Tan Y."/>
            <person name="Valentine D.L."/>
            <person name="O'Malley M.A."/>
        </authorList>
    </citation>
    <scope>NUCLEOTIDE SEQUENCE [LARGE SCALE GENOMIC DNA]</scope>
    <source>
        <strain evidence="1 2">MC-15</strain>
    </source>
</reference>
<evidence type="ECO:0008006" key="3">
    <source>
        <dbReference type="Google" id="ProtNLM"/>
    </source>
</evidence>
<evidence type="ECO:0000313" key="1">
    <source>
        <dbReference type="EMBL" id="PAV10543.1"/>
    </source>
</evidence>
<evidence type="ECO:0000313" key="2">
    <source>
        <dbReference type="Proteomes" id="UP000218164"/>
    </source>
</evidence>
<dbReference type="EMBL" id="LMVP01000555">
    <property type="protein sequence ID" value="PAV10543.1"/>
    <property type="molecule type" value="Genomic_DNA"/>
</dbReference>
<accession>A0A2A2HMT6</accession>
<gene>
    <name evidence="1" type="ORF">ASJ81_13245</name>
</gene>
<dbReference type="Proteomes" id="UP000218164">
    <property type="component" value="Unassembled WGS sequence"/>
</dbReference>